<accession>A0AAF3FNV5</accession>
<organism evidence="3 4">
    <name type="scientific">Mesorhabditis belari</name>
    <dbReference type="NCBI Taxonomy" id="2138241"/>
    <lineage>
        <taxon>Eukaryota</taxon>
        <taxon>Metazoa</taxon>
        <taxon>Ecdysozoa</taxon>
        <taxon>Nematoda</taxon>
        <taxon>Chromadorea</taxon>
        <taxon>Rhabditida</taxon>
        <taxon>Rhabditina</taxon>
        <taxon>Rhabditomorpha</taxon>
        <taxon>Rhabditoidea</taxon>
        <taxon>Rhabditidae</taxon>
        <taxon>Mesorhabditinae</taxon>
        <taxon>Mesorhabditis</taxon>
    </lineage>
</organism>
<keyword evidence="1" id="KW-0175">Coiled coil</keyword>
<feature type="compositionally biased region" description="Low complexity" evidence="2">
    <location>
        <begin position="619"/>
        <end position="631"/>
    </location>
</feature>
<feature type="coiled-coil region" evidence="1">
    <location>
        <begin position="276"/>
        <end position="324"/>
    </location>
</feature>
<dbReference type="Proteomes" id="UP000887575">
    <property type="component" value="Unassembled WGS sequence"/>
</dbReference>
<protein>
    <submittedName>
        <fullName evidence="4">Uncharacterized protein</fullName>
    </submittedName>
</protein>
<evidence type="ECO:0000256" key="1">
    <source>
        <dbReference type="SAM" id="Coils"/>
    </source>
</evidence>
<feature type="region of interest" description="Disordered" evidence="2">
    <location>
        <begin position="685"/>
        <end position="776"/>
    </location>
</feature>
<feature type="region of interest" description="Disordered" evidence="2">
    <location>
        <begin position="1"/>
        <end position="39"/>
    </location>
</feature>
<evidence type="ECO:0000313" key="4">
    <source>
        <dbReference type="WBParaSite" id="MBELARI_LOCUS8626"/>
    </source>
</evidence>
<dbReference type="PANTHER" id="PTHR37427:SF2">
    <property type="entry name" value="SECRETED PROTEIN"/>
    <property type="match status" value="1"/>
</dbReference>
<feature type="compositionally biased region" description="Acidic residues" evidence="2">
    <location>
        <begin position="124"/>
        <end position="133"/>
    </location>
</feature>
<dbReference type="PANTHER" id="PTHR37427">
    <property type="entry name" value="PROTEIN CBG20963-RELATED"/>
    <property type="match status" value="1"/>
</dbReference>
<feature type="compositionally biased region" description="Polar residues" evidence="2">
    <location>
        <begin position="632"/>
        <end position="642"/>
    </location>
</feature>
<feature type="compositionally biased region" description="Basic and acidic residues" evidence="2">
    <location>
        <begin position="95"/>
        <end position="107"/>
    </location>
</feature>
<evidence type="ECO:0000256" key="2">
    <source>
        <dbReference type="SAM" id="MobiDB-lite"/>
    </source>
</evidence>
<feature type="compositionally biased region" description="Polar residues" evidence="2">
    <location>
        <begin position="137"/>
        <end position="146"/>
    </location>
</feature>
<feature type="region of interest" description="Disordered" evidence="2">
    <location>
        <begin position="207"/>
        <end position="228"/>
    </location>
</feature>
<feature type="region of interest" description="Disordered" evidence="2">
    <location>
        <begin position="581"/>
        <end position="654"/>
    </location>
</feature>
<dbReference type="WBParaSite" id="MBELARI_LOCUS8626">
    <property type="protein sequence ID" value="MBELARI_LOCUS8626"/>
    <property type="gene ID" value="MBELARI_LOCUS8626"/>
</dbReference>
<name>A0AAF3FNV5_9BILA</name>
<reference evidence="4" key="1">
    <citation type="submission" date="2024-02" db="UniProtKB">
        <authorList>
            <consortium name="WormBaseParasite"/>
        </authorList>
    </citation>
    <scope>IDENTIFICATION</scope>
</reference>
<feature type="compositionally biased region" description="Basic and acidic residues" evidence="2">
    <location>
        <begin position="214"/>
        <end position="227"/>
    </location>
</feature>
<dbReference type="AlphaFoldDB" id="A0AAF3FNV5"/>
<sequence length="1010" mass="116306">MRELEQISQSIQDGESRNRNNQTIERNDESNSEVPQDPQPILSVLCSLVDEIGTLRKENRRLKTRLTLPPPRMNMIQRMSTILDSRGITLPKMRRQPEVRVGARERLSTPPRKRKPPLVQPEMTDSDVEDTAFDEPLSSTSSQPRRSTLRRRDLSISECTSPSSASSRDPSENMTSSRSSFFEFFGLKKRKEVINSVSDLLMPRVVTRRKRKSSRDNEEVGRDERQRQRVKVGNWGNDDTVPIRSTSFLTAVYEKDKFEQDAMLRVDRETRLRHERDNFGAEVQELKTRNERLVEQLREKSSLFSRLQAELGETEREIESYRKKCQFDENIERLSLSERFTRNHSLHLSKIEERLRQFETKLQTSRAEIAVQHQASHRLQSTEQSSFRSMVEQVERVQRENLRLTQKCLQNCHIEEPTLKRKISLLPSYDALYSFSMGMVRKLSELRSSIHTKSCELSRVELDLMAAQSSLLLTHTQIERLRLQLSVYGRKTKRAASFHGEDLLEKMAKKDLHFLLPFKLQGSRLDNLRRQNRKQNHGSPSLDSERALEHEFLKLFGYAQCLAQSCDRPKECEQINPHFDAINRDIQTPSIRQRQRPHGLGNGRDKDNHRRPIRQDNGVVQSLQDVVQSLQNSTRNQSNAHLNETRFKVPDSPIIGYNGENRRARLEKQRSIDVEVLRHSELRRQLSTEKPPCEPGQSLDRKYERRIERVPSDRLESHNRTEIRQEPQHKETIEQNEEKRKDDAAKGCRLQRSAPVSRMRPPHTTLERNPTDIGNVNGGQGGQHGGFAEISHHRDSGYRAVNRTKIRPPEATIHIKVMKRFLDNSIVEIVFWIKSRYVGKIFAQIELPDGSSKIMRFPRFGSTRTIPFSAQICGLYMTSIKTFKKTPRGLDGVDPIGVVQHNLDGKGTLRYEISTDGSPRLIGRDLSVWTAFVDTDTQYFSISGSQVSGPGAITLTVYDGSGANMQTFPSGSTSAHWFGDGSVTYVVDPNLRPIPWSRTDLLCFFGECGQ</sequence>
<evidence type="ECO:0000313" key="3">
    <source>
        <dbReference type="Proteomes" id="UP000887575"/>
    </source>
</evidence>
<feature type="compositionally biased region" description="Polar residues" evidence="2">
    <location>
        <begin position="1"/>
        <end position="24"/>
    </location>
</feature>
<feature type="compositionally biased region" description="Basic and acidic residues" evidence="2">
    <location>
        <begin position="603"/>
        <end position="614"/>
    </location>
</feature>
<feature type="coiled-coil region" evidence="1">
    <location>
        <begin position="348"/>
        <end position="407"/>
    </location>
</feature>
<feature type="compositionally biased region" description="Basic and acidic residues" evidence="2">
    <location>
        <begin position="699"/>
        <end position="746"/>
    </location>
</feature>
<proteinExistence type="predicted"/>
<keyword evidence="3" id="KW-1185">Reference proteome</keyword>
<feature type="region of interest" description="Disordered" evidence="2">
    <location>
        <begin position="85"/>
        <end position="176"/>
    </location>
</feature>